<name>A0A840IJZ2_9PSEU</name>
<dbReference type="InterPro" id="IPR049492">
    <property type="entry name" value="BD-FAE-like_dom"/>
</dbReference>
<dbReference type="PANTHER" id="PTHR48081">
    <property type="entry name" value="AB HYDROLASE SUPERFAMILY PROTEIN C4A8.06C"/>
    <property type="match status" value="1"/>
</dbReference>
<feature type="domain" description="BD-FAE-like" evidence="2">
    <location>
        <begin position="20"/>
        <end position="217"/>
    </location>
</feature>
<dbReference type="AlphaFoldDB" id="A0A840IJZ2"/>
<keyword evidence="4" id="KW-1185">Reference proteome</keyword>
<reference evidence="3 4" key="1">
    <citation type="submission" date="2020-08" db="EMBL/GenBank/DDBJ databases">
        <title>Sequencing the genomes of 1000 actinobacteria strains.</title>
        <authorList>
            <person name="Klenk H.-P."/>
        </authorList>
    </citation>
    <scope>NUCLEOTIDE SEQUENCE [LARGE SCALE GENOMIC DNA]</scope>
    <source>
        <strain evidence="3 4">DSM 45859</strain>
    </source>
</reference>
<evidence type="ECO:0000313" key="4">
    <source>
        <dbReference type="Proteomes" id="UP000581769"/>
    </source>
</evidence>
<organism evidence="3 4">
    <name type="scientific">Amycolatopsis jiangsuensis</name>
    <dbReference type="NCBI Taxonomy" id="1181879"/>
    <lineage>
        <taxon>Bacteria</taxon>
        <taxon>Bacillati</taxon>
        <taxon>Actinomycetota</taxon>
        <taxon>Actinomycetes</taxon>
        <taxon>Pseudonocardiales</taxon>
        <taxon>Pseudonocardiaceae</taxon>
        <taxon>Amycolatopsis</taxon>
    </lineage>
</organism>
<keyword evidence="1" id="KW-0378">Hydrolase</keyword>
<comment type="caution">
    <text evidence="3">The sequence shown here is derived from an EMBL/GenBank/DDBJ whole genome shotgun (WGS) entry which is preliminary data.</text>
</comment>
<dbReference type="GO" id="GO:0016787">
    <property type="term" value="F:hydrolase activity"/>
    <property type="evidence" value="ECO:0007669"/>
    <property type="project" value="UniProtKB-KW"/>
</dbReference>
<proteinExistence type="predicted"/>
<dbReference type="RefSeq" id="WP_184776805.1">
    <property type="nucleotide sequence ID" value="NZ_JACHMG010000001.1"/>
</dbReference>
<dbReference type="Pfam" id="PF20434">
    <property type="entry name" value="BD-FAE"/>
    <property type="match status" value="1"/>
</dbReference>
<sequence>MSPPTLTLEYARSGGQPLLLDLYLPAGSGPHPVTLWIHGGAWFLGDRADDAVLCAGLADRGIAVASIDYRLGEAGAFPASVDDVRAAVRWLRAHGPEHRLATGKVGSWGASAGGHLCLMAALTTADGNDRIDAVVDCYGPTDLVARLARTSMECAIVRTPPDVDYLRTDIEDPDLDRARHASPLHQRLDHAPPVLILHGDRDQQMALDQSRRLHEALVAAGRESHLLVLGGAGHGDPRYHSPWILDTTAAFLKQHLGDSEKKP</sequence>
<dbReference type="Gene3D" id="3.40.50.1820">
    <property type="entry name" value="alpha/beta hydrolase"/>
    <property type="match status" value="1"/>
</dbReference>
<dbReference type="InterPro" id="IPR029058">
    <property type="entry name" value="AB_hydrolase_fold"/>
</dbReference>
<evidence type="ECO:0000256" key="1">
    <source>
        <dbReference type="ARBA" id="ARBA00022801"/>
    </source>
</evidence>
<evidence type="ECO:0000259" key="2">
    <source>
        <dbReference type="Pfam" id="PF20434"/>
    </source>
</evidence>
<dbReference type="InterPro" id="IPR050300">
    <property type="entry name" value="GDXG_lipolytic_enzyme"/>
</dbReference>
<dbReference type="EMBL" id="JACHMG010000001">
    <property type="protein sequence ID" value="MBB4682631.1"/>
    <property type="molecule type" value="Genomic_DNA"/>
</dbReference>
<dbReference type="Proteomes" id="UP000581769">
    <property type="component" value="Unassembled WGS sequence"/>
</dbReference>
<gene>
    <name evidence="3" type="ORF">BJY18_000116</name>
</gene>
<accession>A0A840IJZ2</accession>
<protein>
    <submittedName>
        <fullName evidence="3">Acetyl esterase/lipase</fullName>
    </submittedName>
</protein>
<evidence type="ECO:0000313" key="3">
    <source>
        <dbReference type="EMBL" id="MBB4682631.1"/>
    </source>
</evidence>
<dbReference type="PANTHER" id="PTHR48081:SF13">
    <property type="entry name" value="ALPHA_BETA HYDROLASE"/>
    <property type="match status" value="1"/>
</dbReference>
<dbReference type="SUPFAM" id="SSF53474">
    <property type="entry name" value="alpha/beta-Hydrolases"/>
    <property type="match status" value="1"/>
</dbReference>